<evidence type="ECO:0000256" key="1">
    <source>
        <dbReference type="SAM" id="MobiDB-lite"/>
    </source>
</evidence>
<proteinExistence type="predicted"/>
<comment type="caution">
    <text evidence="2">The sequence shown here is derived from an EMBL/GenBank/DDBJ whole genome shotgun (WGS) entry which is preliminary data.</text>
</comment>
<reference evidence="2" key="2">
    <citation type="submission" date="2023-05" db="EMBL/GenBank/DDBJ databases">
        <authorList>
            <consortium name="Lawrence Berkeley National Laboratory"/>
            <person name="Steindorff A."/>
            <person name="Hensen N."/>
            <person name="Bonometti L."/>
            <person name="Westerberg I."/>
            <person name="Brannstrom I.O."/>
            <person name="Guillou S."/>
            <person name="Cros-Aarteil S."/>
            <person name="Calhoun S."/>
            <person name="Haridas S."/>
            <person name="Kuo A."/>
            <person name="Mondo S."/>
            <person name="Pangilinan J."/>
            <person name="Riley R."/>
            <person name="Labutti K."/>
            <person name="Andreopoulos B."/>
            <person name="Lipzen A."/>
            <person name="Chen C."/>
            <person name="Yanf M."/>
            <person name="Daum C."/>
            <person name="Ng V."/>
            <person name="Clum A."/>
            <person name="Ohm R."/>
            <person name="Martin F."/>
            <person name="Silar P."/>
            <person name="Natvig D."/>
            <person name="Lalanne C."/>
            <person name="Gautier V."/>
            <person name="Ament-Velasquez S.L."/>
            <person name="Kruys A."/>
            <person name="Hutchinson M.I."/>
            <person name="Powell A.J."/>
            <person name="Barry K."/>
            <person name="Miller A.N."/>
            <person name="Grigoriev I.V."/>
            <person name="Debuchy R."/>
            <person name="Gladieux P."/>
            <person name="Thoren M.H."/>
            <person name="Johannesson H."/>
        </authorList>
    </citation>
    <scope>NUCLEOTIDE SEQUENCE</scope>
    <source>
        <strain evidence="2">CBS 103.79</strain>
    </source>
</reference>
<feature type="compositionally biased region" description="Low complexity" evidence="1">
    <location>
        <begin position="35"/>
        <end position="44"/>
    </location>
</feature>
<dbReference type="AlphaFoldDB" id="A0AAN6ME31"/>
<reference evidence="2" key="1">
    <citation type="journal article" date="2023" name="Mol. Phylogenet. Evol.">
        <title>Genome-scale phylogeny and comparative genomics of the fungal order Sordariales.</title>
        <authorList>
            <person name="Hensen N."/>
            <person name="Bonometti L."/>
            <person name="Westerberg I."/>
            <person name="Brannstrom I.O."/>
            <person name="Guillou S."/>
            <person name="Cros-Aarteil S."/>
            <person name="Calhoun S."/>
            <person name="Haridas S."/>
            <person name="Kuo A."/>
            <person name="Mondo S."/>
            <person name="Pangilinan J."/>
            <person name="Riley R."/>
            <person name="LaButti K."/>
            <person name="Andreopoulos B."/>
            <person name="Lipzen A."/>
            <person name="Chen C."/>
            <person name="Yan M."/>
            <person name="Daum C."/>
            <person name="Ng V."/>
            <person name="Clum A."/>
            <person name="Steindorff A."/>
            <person name="Ohm R.A."/>
            <person name="Martin F."/>
            <person name="Silar P."/>
            <person name="Natvig D.O."/>
            <person name="Lalanne C."/>
            <person name="Gautier V."/>
            <person name="Ament-Velasquez S.L."/>
            <person name="Kruys A."/>
            <person name="Hutchinson M.I."/>
            <person name="Powell A.J."/>
            <person name="Barry K."/>
            <person name="Miller A.N."/>
            <person name="Grigoriev I.V."/>
            <person name="Debuchy R."/>
            <person name="Gladieux P."/>
            <person name="Hiltunen Thoren M."/>
            <person name="Johannesson H."/>
        </authorList>
    </citation>
    <scope>NUCLEOTIDE SEQUENCE</scope>
    <source>
        <strain evidence="2">CBS 103.79</strain>
    </source>
</reference>
<accession>A0AAN6ME31</accession>
<evidence type="ECO:0000313" key="2">
    <source>
        <dbReference type="EMBL" id="KAK3899140.1"/>
    </source>
</evidence>
<keyword evidence="3" id="KW-1185">Reference proteome</keyword>
<name>A0AAN6ME31_9PEZI</name>
<dbReference type="Proteomes" id="UP001303889">
    <property type="component" value="Unassembled WGS sequence"/>
</dbReference>
<sequence length="125" mass="14025">MSSTATTTTTQSVTSYPLRAVLADYELHISEPRTASAASPGASSQPRVQNPPGWSQDHRSVPPYRPINRDLDRDQIMVYQNNVERTFVTTMFFGIRVVTAAHRTWCATGGKINDRLFRYEVGGEY</sequence>
<feature type="region of interest" description="Disordered" evidence="1">
    <location>
        <begin position="33"/>
        <end position="68"/>
    </location>
</feature>
<evidence type="ECO:0000313" key="3">
    <source>
        <dbReference type="Proteomes" id="UP001303889"/>
    </source>
</evidence>
<organism evidence="2 3">
    <name type="scientific">Staphylotrichum tortipilum</name>
    <dbReference type="NCBI Taxonomy" id="2831512"/>
    <lineage>
        <taxon>Eukaryota</taxon>
        <taxon>Fungi</taxon>
        <taxon>Dikarya</taxon>
        <taxon>Ascomycota</taxon>
        <taxon>Pezizomycotina</taxon>
        <taxon>Sordariomycetes</taxon>
        <taxon>Sordariomycetidae</taxon>
        <taxon>Sordariales</taxon>
        <taxon>Chaetomiaceae</taxon>
        <taxon>Staphylotrichum</taxon>
    </lineage>
</organism>
<protein>
    <submittedName>
        <fullName evidence="2">Uncharacterized protein</fullName>
    </submittedName>
</protein>
<gene>
    <name evidence="2" type="ORF">C8A05DRAFT_18386</name>
</gene>
<dbReference type="EMBL" id="MU855828">
    <property type="protein sequence ID" value="KAK3899140.1"/>
    <property type="molecule type" value="Genomic_DNA"/>
</dbReference>